<dbReference type="InterPro" id="IPR037836">
    <property type="entry name" value="SNX17_FERM-like_dom"/>
</dbReference>
<dbReference type="PANTHER" id="PTHR12431">
    <property type="entry name" value="SORTING NEXIN 17 AND 27"/>
    <property type="match status" value="1"/>
</dbReference>
<keyword evidence="9" id="KW-0472">Membrane</keyword>
<gene>
    <name evidence="15" type="primary">LOC102808913</name>
</gene>
<feature type="region of interest" description="Disordered" evidence="12">
    <location>
        <begin position="297"/>
        <end position="352"/>
    </location>
</feature>
<keyword evidence="6" id="KW-0967">Endosome</keyword>
<feature type="non-terminal residue" evidence="15">
    <location>
        <position position="1"/>
    </location>
</feature>
<dbReference type="PROSITE" id="PS50200">
    <property type="entry name" value="RA"/>
    <property type="match status" value="1"/>
</dbReference>
<keyword evidence="8" id="KW-0446">Lipid-binding</keyword>
<evidence type="ECO:0000256" key="11">
    <source>
        <dbReference type="ARBA" id="ARBA00029433"/>
    </source>
</evidence>
<dbReference type="GeneID" id="102808913"/>
<keyword evidence="4" id="KW-0813">Transport</keyword>
<feature type="domain" description="Ras-associating" evidence="13">
    <location>
        <begin position="29"/>
        <end position="119"/>
    </location>
</feature>
<evidence type="ECO:0000313" key="14">
    <source>
        <dbReference type="Proteomes" id="UP000694865"/>
    </source>
</evidence>
<evidence type="ECO:0000256" key="10">
    <source>
        <dbReference type="ARBA" id="ARBA00023329"/>
    </source>
</evidence>
<name>A0ABM0MCN2_SACKO</name>
<evidence type="ECO:0000256" key="6">
    <source>
        <dbReference type="ARBA" id="ARBA00022753"/>
    </source>
</evidence>
<dbReference type="CDD" id="cd13337">
    <property type="entry name" value="FERM-like_C_SNX17"/>
    <property type="match status" value="1"/>
</dbReference>
<organism evidence="14 15">
    <name type="scientific">Saccoglossus kowalevskii</name>
    <name type="common">Acorn worm</name>
    <dbReference type="NCBI Taxonomy" id="10224"/>
    <lineage>
        <taxon>Eukaryota</taxon>
        <taxon>Metazoa</taxon>
        <taxon>Hemichordata</taxon>
        <taxon>Enteropneusta</taxon>
        <taxon>Harrimaniidae</taxon>
        <taxon>Saccoglossus</taxon>
    </lineage>
</organism>
<sequence length="418" mass="47139">SQHSTLASSPLFNGFFLSAQQETQRQEAEDVSVDVYLLNGHKITIKIMSTDQTDDVLETVASQINLPDDFVYYFALYLVKKDSDGSFSIVRKMQDFESPFISLKTAGSKHKIVLRKNFWDATYDDDLLDNRVSMNLLYVQAVSDIDRGWTLANKEQMARLEVLKSKGSKKEYLRLAQTLKYYGFIQFKPCTSDFPVKNTKVLVSAGNRELSFRVSDPDGQVKEGSFKVTRMRCWRITTTIAETNGESDVSNTTSELELSFEYLVAKDKLQWIAVQSDQAILMSICLQGMVDELIMKKEGSRMKRPQDRIRGTRTDFKKRDAPNSIKMSSSSSSHSVSSPDSPSEETASAAQKAKESVKKISVSKNKINLFSNNTTILLCCFASKLLTLIHAELGSLISSANHERQLNFLYIHMSIPVK</sequence>
<dbReference type="InterPro" id="IPR028666">
    <property type="entry name" value="SNX17_FERM_N"/>
</dbReference>
<comment type="subcellular location">
    <subcellularLocation>
        <location evidence="1">Cytoplasmic vesicle membrane</location>
    </subcellularLocation>
    <subcellularLocation>
        <location evidence="2">Early endosome</location>
    </subcellularLocation>
    <subcellularLocation>
        <location evidence="11">Endomembrane system</location>
        <topology evidence="11">Peripheral membrane protein</topology>
        <orientation evidence="11">Cytoplasmic side</orientation>
    </subcellularLocation>
</comment>
<evidence type="ECO:0000256" key="4">
    <source>
        <dbReference type="ARBA" id="ARBA00022448"/>
    </source>
</evidence>
<feature type="compositionally biased region" description="Basic and acidic residues" evidence="12">
    <location>
        <begin position="297"/>
        <end position="321"/>
    </location>
</feature>
<dbReference type="InterPro" id="IPR048763">
    <property type="entry name" value="SNX17-31_FERM_F1"/>
</dbReference>
<evidence type="ECO:0000256" key="7">
    <source>
        <dbReference type="ARBA" id="ARBA00022927"/>
    </source>
</evidence>
<dbReference type="Gene3D" id="2.30.29.30">
    <property type="entry name" value="Pleckstrin-homology domain (PH domain)/Phosphotyrosine-binding domain (PTB)"/>
    <property type="match status" value="1"/>
</dbReference>
<dbReference type="InterPro" id="IPR040842">
    <property type="entry name" value="SNX17/31_FERM"/>
</dbReference>
<dbReference type="Pfam" id="PF18116">
    <property type="entry name" value="SNX17_FERM_C"/>
    <property type="match status" value="1"/>
</dbReference>
<keyword evidence="14" id="KW-1185">Reference proteome</keyword>
<dbReference type="InterPro" id="IPR011993">
    <property type="entry name" value="PH-like_dom_sf"/>
</dbReference>
<reference evidence="15" key="1">
    <citation type="submission" date="2025-08" db="UniProtKB">
        <authorList>
            <consortium name="RefSeq"/>
        </authorList>
    </citation>
    <scope>IDENTIFICATION</scope>
    <source>
        <tissue evidence="15">Testes</tissue>
    </source>
</reference>
<dbReference type="Pfam" id="PF21273">
    <property type="entry name" value="SNX17-27-31_F1_FERM"/>
    <property type="match status" value="1"/>
</dbReference>
<keyword evidence="10" id="KW-0968">Cytoplasmic vesicle</keyword>
<dbReference type="Gene3D" id="1.20.80.60">
    <property type="match status" value="1"/>
</dbReference>
<comment type="similarity">
    <text evidence="3">Belongs to the sorting nexin family.</text>
</comment>
<keyword evidence="5" id="KW-0963">Cytoplasm</keyword>
<evidence type="ECO:0000256" key="5">
    <source>
        <dbReference type="ARBA" id="ARBA00022490"/>
    </source>
</evidence>
<evidence type="ECO:0000313" key="15">
    <source>
        <dbReference type="RefSeq" id="XP_006817773.1"/>
    </source>
</evidence>
<dbReference type="InterPro" id="IPR000159">
    <property type="entry name" value="RA_dom"/>
</dbReference>
<dbReference type="CDD" id="cd16121">
    <property type="entry name" value="FERM_F1_SNX17"/>
    <property type="match status" value="1"/>
</dbReference>
<keyword evidence="7" id="KW-0653">Protein transport</keyword>
<evidence type="ECO:0000256" key="8">
    <source>
        <dbReference type="ARBA" id="ARBA00023121"/>
    </source>
</evidence>
<dbReference type="InterPro" id="IPR048767">
    <property type="entry name" value="SNX17-31_FERM_F2"/>
</dbReference>
<dbReference type="Gene3D" id="3.10.20.90">
    <property type="entry name" value="Phosphatidylinositol 3-kinase Catalytic Subunit, Chain A, domain 1"/>
    <property type="match status" value="1"/>
</dbReference>
<evidence type="ECO:0000256" key="3">
    <source>
        <dbReference type="ARBA" id="ARBA00010883"/>
    </source>
</evidence>
<dbReference type="Pfam" id="PF21271">
    <property type="entry name" value="SNX17-31_F2_FERM"/>
    <property type="match status" value="1"/>
</dbReference>
<evidence type="ECO:0000256" key="12">
    <source>
        <dbReference type="SAM" id="MobiDB-lite"/>
    </source>
</evidence>
<evidence type="ECO:0000256" key="2">
    <source>
        <dbReference type="ARBA" id="ARBA00004412"/>
    </source>
</evidence>
<evidence type="ECO:0000256" key="9">
    <source>
        <dbReference type="ARBA" id="ARBA00023136"/>
    </source>
</evidence>
<dbReference type="PANTHER" id="PTHR12431:SF14">
    <property type="entry name" value="LD15323P"/>
    <property type="match status" value="1"/>
</dbReference>
<dbReference type="RefSeq" id="XP_006817773.1">
    <property type="nucleotide sequence ID" value="XM_006817710.1"/>
</dbReference>
<accession>A0ABM0MCN2</accession>
<proteinExistence type="inferred from homology"/>
<dbReference type="Proteomes" id="UP000694865">
    <property type="component" value="Unplaced"/>
</dbReference>
<protein>
    <submittedName>
        <fullName evidence="15">Sorting nexin-17-like</fullName>
    </submittedName>
</protein>
<evidence type="ECO:0000256" key="1">
    <source>
        <dbReference type="ARBA" id="ARBA00004156"/>
    </source>
</evidence>
<feature type="compositionally biased region" description="Low complexity" evidence="12">
    <location>
        <begin position="322"/>
        <end position="341"/>
    </location>
</feature>
<evidence type="ECO:0000259" key="13">
    <source>
        <dbReference type="PROSITE" id="PS50200"/>
    </source>
</evidence>